<dbReference type="EMBL" id="HBUF01435838">
    <property type="protein sequence ID" value="CAG6742470.1"/>
    <property type="molecule type" value="Transcribed_RNA"/>
</dbReference>
<proteinExistence type="predicted"/>
<dbReference type="AlphaFoldDB" id="A0A8D9E8G4"/>
<organism evidence="1">
    <name type="scientific">Cacopsylla melanoneura</name>
    <dbReference type="NCBI Taxonomy" id="428564"/>
    <lineage>
        <taxon>Eukaryota</taxon>
        <taxon>Metazoa</taxon>
        <taxon>Ecdysozoa</taxon>
        <taxon>Arthropoda</taxon>
        <taxon>Hexapoda</taxon>
        <taxon>Insecta</taxon>
        <taxon>Pterygota</taxon>
        <taxon>Neoptera</taxon>
        <taxon>Paraneoptera</taxon>
        <taxon>Hemiptera</taxon>
        <taxon>Sternorrhyncha</taxon>
        <taxon>Psylloidea</taxon>
        <taxon>Psyllidae</taxon>
        <taxon>Psyllinae</taxon>
        <taxon>Cacopsylla</taxon>
    </lineage>
</organism>
<sequence>MITTGRHSSKARFHVTTIMFYRITTAVFSKLASKSSTAEFSKIASKSSREVFSKFATRGVMHRKSRTRWEFVWFAKGETGVRLDRGGHKALVVGGCRRKPQRRTGELRSTQPGVGRINTLETGRTEVRLFGGKLRCIGRHTGHKIVAFATVRGR</sequence>
<reference evidence="1" key="1">
    <citation type="submission" date="2021-05" db="EMBL/GenBank/DDBJ databases">
        <authorList>
            <person name="Alioto T."/>
            <person name="Alioto T."/>
            <person name="Gomez Garrido J."/>
        </authorList>
    </citation>
    <scope>NUCLEOTIDE SEQUENCE</scope>
</reference>
<protein>
    <submittedName>
        <fullName evidence="1">Uncharacterized protein</fullName>
    </submittedName>
</protein>
<name>A0A8D9E8G4_9HEMI</name>
<accession>A0A8D9E8G4</accession>
<evidence type="ECO:0000313" key="1">
    <source>
        <dbReference type="EMBL" id="CAG6742470.1"/>
    </source>
</evidence>